<dbReference type="SMART" id="SM00387">
    <property type="entry name" value="HATPase_c"/>
    <property type="match status" value="1"/>
</dbReference>
<gene>
    <name evidence="12" type="ORF">ACFOLH_02160</name>
</gene>
<dbReference type="PRINTS" id="PR00344">
    <property type="entry name" value="BCTRLSENSOR"/>
</dbReference>
<dbReference type="InterPro" id="IPR005467">
    <property type="entry name" value="His_kinase_dom"/>
</dbReference>
<protein>
    <recommendedName>
        <fullName evidence="8">Sensor-like histidine kinase SenX3</fullName>
        <ecNumber evidence="3">2.7.13.3</ecNumber>
    </recommendedName>
</protein>
<comment type="caution">
    <text evidence="12">The sequence shown here is derived from an EMBL/GenBank/DDBJ whole genome shotgun (WGS) entry which is preliminary data.</text>
</comment>
<dbReference type="GO" id="GO:0005524">
    <property type="term" value="F:ATP binding"/>
    <property type="evidence" value="ECO:0007669"/>
    <property type="project" value="UniProtKB-KW"/>
</dbReference>
<keyword evidence="10" id="KW-0812">Transmembrane</keyword>
<dbReference type="SMART" id="SM00388">
    <property type="entry name" value="HisKA"/>
    <property type="match status" value="1"/>
</dbReference>
<dbReference type="PANTHER" id="PTHR45453">
    <property type="entry name" value="PHOSPHATE REGULON SENSOR PROTEIN PHOR"/>
    <property type="match status" value="1"/>
</dbReference>
<comment type="subcellular location">
    <subcellularLocation>
        <location evidence="2">Cell membrane</location>
    </subcellularLocation>
</comment>
<keyword evidence="6" id="KW-0418">Kinase</keyword>
<keyword evidence="10" id="KW-1133">Transmembrane helix</keyword>
<name>A0ABV7WDJ1_9MICO</name>
<dbReference type="Gene3D" id="1.10.287.130">
    <property type="match status" value="1"/>
</dbReference>
<comment type="catalytic activity">
    <reaction evidence="1">
        <text>ATP + protein L-histidine = ADP + protein N-phospho-L-histidine.</text>
        <dbReference type="EC" id="2.7.13.3"/>
    </reaction>
</comment>
<feature type="domain" description="Histidine kinase" evidence="11">
    <location>
        <begin position="161"/>
        <end position="377"/>
    </location>
</feature>
<evidence type="ECO:0000256" key="6">
    <source>
        <dbReference type="ARBA" id="ARBA00022777"/>
    </source>
</evidence>
<dbReference type="InterPro" id="IPR003661">
    <property type="entry name" value="HisK_dim/P_dom"/>
</dbReference>
<feature type="transmembrane region" description="Helical" evidence="10">
    <location>
        <begin position="6"/>
        <end position="26"/>
    </location>
</feature>
<dbReference type="SUPFAM" id="SSF55874">
    <property type="entry name" value="ATPase domain of HSP90 chaperone/DNA topoisomerase II/histidine kinase"/>
    <property type="match status" value="1"/>
</dbReference>
<dbReference type="CDD" id="cd00082">
    <property type="entry name" value="HisKA"/>
    <property type="match status" value="1"/>
</dbReference>
<dbReference type="Pfam" id="PF00512">
    <property type="entry name" value="HisKA"/>
    <property type="match status" value="1"/>
</dbReference>
<evidence type="ECO:0000256" key="8">
    <source>
        <dbReference type="ARBA" id="ARBA00039401"/>
    </source>
</evidence>
<proteinExistence type="predicted"/>
<dbReference type="InterPro" id="IPR036097">
    <property type="entry name" value="HisK_dim/P_sf"/>
</dbReference>
<keyword evidence="12" id="KW-0067">ATP-binding</keyword>
<dbReference type="EC" id="2.7.13.3" evidence="3"/>
<dbReference type="InterPro" id="IPR003594">
    <property type="entry name" value="HATPase_dom"/>
</dbReference>
<feature type="region of interest" description="Disordered" evidence="9">
    <location>
        <begin position="371"/>
        <end position="417"/>
    </location>
</feature>
<feature type="compositionally biased region" description="Low complexity" evidence="9">
    <location>
        <begin position="373"/>
        <end position="396"/>
    </location>
</feature>
<accession>A0ABV7WDJ1</accession>
<evidence type="ECO:0000256" key="4">
    <source>
        <dbReference type="ARBA" id="ARBA00022553"/>
    </source>
</evidence>
<feature type="compositionally biased region" description="Pro residues" evidence="9">
    <location>
        <begin position="397"/>
        <end position="417"/>
    </location>
</feature>
<dbReference type="InterPro" id="IPR036890">
    <property type="entry name" value="HATPase_C_sf"/>
</dbReference>
<dbReference type="Proteomes" id="UP001595685">
    <property type="component" value="Unassembled WGS sequence"/>
</dbReference>
<dbReference type="InterPro" id="IPR050351">
    <property type="entry name" value="BphY/WalK/GraS-like"/>
</dbReference>
<evidence type="ECO:0000256" key="9">
    <source>
        <dbReference type="SAM" id="MobiDB-lite"/>
    </source>
</evidence>
<evidence type="ECO:0000256" key="1">
    <source>
        <dbReference type="ARBA" id="ARBA00000085"/>
    </source>
</evidence>
<keyword evidence="7" id="KW-0902">Two-component regulatory system</keyword>
<feature type="transmembrane region" description="Helical" evidence="10">
    <location>
        <begin position="47"/>
        <end position="64"/>
    </location>
</feature>
<evidence type="ECO:0000256" key="10">
    <source>
        <dbReference type="SAM" id="Phobius"/>
    </source>
</evidence>
<keyword evidence="10" id="KW-0472">Membrane</keyword>
<dbReference type="SUPFAM" id="SSF47384">
    <property type="entry name" value="Homodimeric domain of signal transducing histidine kinase"/>
    <property type="match status" value="1"/>
</dbReference>
<keyword evidence="12" id="KW-0547">Nucleotide-binding</keyword>
<keyword evidence="5" id="KW-0808">Transferase</keyword>
<reference evidence="13" key="1">
    <citation type="journal article" date="2019" name="Int. J. Syst. Evol. Microbiol.">
        <title>The Global Catalogue of Microorganisms (GCM) 10K type strain sequencing project: providing services to taxonomists for standard genome sequencing and annotation.</title>
        <authorList>
            <consortium name="The Broad Institute Genomics Platform"/>
            <consortium name="The Broad Institute Genome Sequencing Center for Infectious Disease"/>
            <person name="Wu L."/>
            <person name="Ma J."/>
        </authorList>
    </citation>
    <scope>NUCLEOTIDE SEQUENCE [LARGE SCALE GENOMIC DNA]</scope>
    <source>
        <strain evidence="13">NCAIM B.02333</strain>
    </source>
</reference>
<keyword evidence="4" id="KW-0597">Phosphoprotein</keyword>
<evidence type="ECO:0000256" key="5">
    <source>
        <dbReference type="ARBA" id="ARBA00022679"/>
    </source>
</evidence>
<evidence type="ECO:0000313" key="12">
    <source>
        <dbReference type="EMBL" id="MFC3687141.1"/>
    </source>
</evidence>
<dbReference type="RefSeq" id="WP_340294698.1">
    <property type="nucleotide sequence ID" value="NZ_JBBEOI010000177.1"/>
</dbReference>
<dbReference type="PROSITE" id="PS50109">
    <property type="entry name" value="HIS_KIN"/>
    <property type="match status" value="1"/>
</dbReference>
<dbReference type="EMBL" id="JBHRWW010000001">
    <property type="protein sequence ID" value="MFC3687141.1"/>
    <property type="molecule type" value="Genomic_DNA"/>
</dbReference>
<dbReference type="InterPro" id="IPR004358">
    <property type="entry name" value="Sig_transdc_His_kin-like_C"/>
</dbReference>
<dbReference type="Pfam" id="PF02518">
    <property type="entry name" value="HATPase_c"/>
    <property type="match status" value="1"/>
</dbReference>
<evidence type="ECO:0000259" key="11">
    <source>
        <dbReference type="PROSITE" id="PS50109"/>
    </source>
</evidence>
<keyword evidence="13" id="KW-1185">Reference proteome</keyword>
<evidence type="ECO:0000256" key="3">
    <source>
        <dbReference type="ARBA" id="ARBA00012438"/>
    </source>
</evidence>
<dbReference type="Gene3D" id="3.30.565.10">
    <property type="entry name" value="Histidine kinase-like ATPase, C-terminal domain"/>
    <property type="match status" value="1"/>
</dbReference>
<sequence length="417" mass="44027">MTPDLVLAVVAASVAGVVALVVAYALGVRSSLETRGARRARTRDTELAATAFAAAGLPVLVVAVDGRVLHRSDEALRLGLVRGGYLAHAEMRELVASRLAGEPRRAAGTVPLVLPRGPVGEGHLEVRVTPRQLDAGHLLLEVENRSEAMRVEDVRRDFVVNVSHELKTPVGAISVLAETLEDAADDPPTVRRFAARIRQECARLQVLVTDVLELSRVQVVDGTPRHDDVEMGAVVAQAASEVRQRAEDNRIELAVHAPPGAVVVGDEDLLTTAVRNLLVNAIAYSPEGTKVSVSVARREGLVLVQVTDRGLGIPVQEQARVFERFYRVDPARSRRTGGTGLGLAIVKHVVDNHGGDVQVWSRPGQGSTFTVRLPDAGAALPGLPAAPATPASRPAPRSAPPTASPSTPSVPHPGGTP</sequence>
<evidence type="ECO:0000256" key="2">
    <source>
        <dbReference type="ARBA" id="ARBA00004236"/>
    </source>
</evidence>
<organism evidence="12 13">
    <name type="scientific">Aquipuribacter hungaricus</name>
    <dbReference type="NCBI Taxonomy" id="545624"/>
    <lineage>
        <taxon>Bacteria</taxon>
        <taxon>Bacillati</taxon>
        <taxon>Actinomycetota</taxon>
        <taxon>Actinomycetes</taxon>
        <taxon>Micrococcales</taxon>
        <taxon>Intrasporangiaceae</taxon>
        <taxon>Aquipuribacter</taxon>
    </lineage>
</organism>
<evidence type="ECO:0000313" key="13">
    <source>
        <dbReference type="Proteomes" id="UP001595685"/>
    </source>
</evidence>
<dbReference type="CDD" id="cd00075">
    <property type="entry name" value="HATPase"/>
    <property type="match status" value="1"/>
</dbReference>
<evidence type="ECO:0000256" key="7">
    <source>
        <dbReference type="ARBA" id="ARBA00023012"/>
    </source>
</evidence>
<dbReference type="PANTHER" id="PTHR45453:SF1">
    <property type="entry name" value="PHOSPHATE REGULON SENSOR PROTEIN PHOR"/>
    <property type="match status" value="1"/>
</dbReference>